<dbReference type="Pfam" id="PF00293">
    <property type="entry name" value="NUDIX"/>
    <property type="match status" value="1"/>
</dbReference>
<comment type="caution">
    <text evidence="4">The sequence shown here is derived from an EMBL/GenBank/DDBJ whole genome shotgun (WGS) entry which is preliminary data.</text>
</comment>
<dbReference type="GO" id="GO:0016787">
    <property type="term" value="F:hydrolase activity"/>
    <property type="evidence" value="ECO:0007669"/>
    <property type="project" value="UniProtKB-KW"/>
</dbReference>
<dbReference type="PANTHER" id="PTHR43736">
    <property type="entry name" value="ADP-RIBOSE PYROPHOSPHATASE"/>
    <property type="match status" value="1"/>
</dbReference>
<evidence type="ECO:0000259" key="3">
    <source>
        <dbReference type="PROSITE" id="PS51462"/>
    </source>
</evidence>
<name>A0A8J6P660_9BACT</name>
<comment type="similarity">
    <text evidence="2">Belongs to the Nudix hydrolase family.</text>
</comment>
<dbReference type="AlphaFoldDB" id="A0A8J6P660"/>
<proteinExistence type="inferred from homology"/>
<dbReference type="PRINTS" id="PR00502">
    <property type="entry name" value="NUDIXFAMILY"/>
</dbReference>
<organism evidence="4 5">
    <name type="scientific">Candidatus Desulfatibia vada</name>
    <dbReference type="NCBI Taxonomy" id="2841696"/>
    <lineage>
        <taxon>Bacteria</taxon>
        <taxon>Pseudomonadati</taxon>
        <taxon>Thermodesulfobacteriota</taxon>
        <taxon>Desulfobacteria</taxon>
        <taxon>Desulfobacterales</taxon>
        <taxon>Desulfobacterales incertae sedis</taxon>
        <taxon>Candidatus Desulfatibia</taxon>
    </lineage>
</organism>
<dbReference type="Proteomes" id="UP000605201">
    <property type="component" value="Unassembled WGS sequence"/>
</dbReference>
<keyword evidence="1 2" id="KW-0378">Hydrolase</keyword>
<dbReference type="PROSITE" id="PS00893">
    <property type="entry name" value="NUDIX_BOX"/>
    <property type="match status" value="1"/>
</dbReference>
<dbReference type="PROSITE" id="PS51462">
    <property type="entry name" value="NUDIX"/>
    <property type="match status" value="1"/>
</dbReference>
<protein>
    <submittedName>
        <fullName evidence="4">NUDIX hydrolase</fullName>
    </submittedName>
</protein>
<dbReference type="PANTHER" id="PTHR43736:SF1">
    <property type="entry name" value="DIHYDRONEOPTERIN TRIPHOSPHATE DIPHOSPHATASE"/>
    <property type="match status" value="1"/>
</dbReference>
<evidence type="ECO:0000256" key="2">
    <source>
        <dbReference type="RuleBase" id="RU003476"/>
    </source>
</evidence>
<dbReference type="InterPro" id="IPR020084">
    <property type="entry name" value="NUDIX_hydrolase_CS"/>
</dbReference>
<evidence type="ECO:0000313" key="5">
    <source>
        <dbReference type="Proteomes" id="UP000605201"/>
    </source>
</evidence>
<dbReference type="InterPro" id="IPR020476">
    <property type="entry name" value="Nudix_hydrolase"/>
</dbReference>
<dbReference type="EMBL" id="JACNIG010000293">
    <property type="protein sequence ID" value="MBC8433362.1"/>
    <property type="molecule type" value="Genomic_DNA"/>
</dbReference>
<feature type="domain" description="Nudix hydrolase" evidence="3">
    <location>
        <begin position="36"/>
        <end position="164"/>
    </location>
</feature>
<evidence type="ECO:0000313" key="4">
    <source>
        <dbReference type="EMBL" id="MBC8433362.1"/>
    </source>
</evidence>
<sequence>MRKKTNCHYCGTGLIEKFCEGALRLFCNRCKEPIYENPLPATCLVVVDSKDRVLLVKRRVEPKKGFWCLPGGFMELGETPEQAALRELKEETGLAGRIEMLLGVYANPSVIYHTVLMVGYLAKSYSGTLIAGDDAIDAAFFNYDRLPEIAFESHINFIRIYNAAYAA</sequence>
<dbReference type="InterPro" id="IPR015797">
    <property type="entry name" value="NUDIX_hydrolase-like_dom_sf"/>
</dbReference>
<evidence type="ECO:0000256" key="1">
    <source>
        <dbReference type="ARBA" id="ARBA00022801"/>
    </source>
</evidence>
<reference evidence="4 5" key="1">
    <citation type="submission" date="2020-08" db="EMBL/GenBank/DDBJ databases">
        <title>Bridging the membrane lipid divide: bacteria of the FCB group superphylum have the potential to synthesize archaeal ether lipids.</title>
        <authorList>
            <person name="Villanueva L."/>
            <person name="Von Meijenfeldt F.A.B."/>
            <person name="Westbye A.B."/>
            <person name="Yadav S."/>
            <person name="Hopmans E.C."/>
            <person name="Dutilh B.E."/>
            <person name="Sinninghe Damste J.S."/>
        </authorList>
    </citation>
    <scope>NUCLEOTIDE SEQUENCE [LARGE SCALE GENOMIC DNA]</scope>
    <source>
        <strain evidence="4">NIOZ-UU17</strain>
    </source>
</reference>
<dbReference type="SUPFAM" id="SSF55811">
    <property type="entry name" value="Nudix"/>
    <property type="match status" value="1"/>
</dbReference>
<dbReference type="InterPro" id="IPR000086">
    <property type="entry name" value="NUDIX_hydrolase_dom"/>
</dbReference>
<dbReference type="CDD" id="cd04673">
    <property type="entry name" value="NUDIX_ADPRase"/>
    <property type="match status" value="1"/>
</dbReference>
<gene>
    <name evidence="4" type="ORF">H8D96_15735</name>
</gene>
<dbReference type="Gene3D" id="3.90.79.10">
    <property type="entry name" value="Nucleoside Triphosphate Pyrophosphohydrolase"/>
    <property type="match status" value="1"/>
</dbReference>
<accession>A0A8J6P660</accession>